<dbReference type="CDD" id="cd05672">
    <property type="entry name" value="M20_ACY1L2-like"/>
    <property type="match status" value="1"/>
</dbReference>
<dbReference type="Pfam" id="PF01546">
    <property type="entry name" value="Peptidase_M20"/>
    <property type="match status" value="1"/>
</dbReference>
<protein>
    <recommendedName>
        <fullName evidence="2">Peptidase M20 domain-containing protein 2</fullName>
    </recommendedName>
</protein>
<dbReference type="AlphaFoldDB" id="A0A9P4NEI6"/>
<dbReference type="InterPro" id="IPR002933">
    <property type="entry name" value="Peptidase_M20"/>
</dbReference>
<keyword evidence="4" id="KW-1185">Reference proteome</keyword>
<dbReference type="InterPro" id="IPR017144">
    <property type="entry name" value="Xaa-Arg_dipeptidase"/>
</dbReference>
<sequence>MTSNEDYSVTTESPSTIQKVINDVIKRLDTELRDINHKIHSTPELGYAEFQAHDNVVALLQSQGISVKPHIYGLQTSFEAEYGSGGRVVVFNVEYDSLPGIGHACGHNLIATSSLAAFFVVVGAMKKNNISGRVRALGTPAEEGGGGKIKLIDAGAYKDVDACLMTHPMSGTMFPTTKDVQGVAYGTSVASAKFRATFSDAAILAYTGISMLRQQILPNQKIHGIIMEGGEKANVIPSRSKMDYNVRGSTLKETKILQKRVEKCFEGAAVATGCELEFKKTNNCAEVVPSRSLCIAYSQFMSDLGSPQLCDADGEDSQPQPGSYSTDQGNVTQICPGFHPVYNIPTANGASNHTKEFTAAVITEEAYQLTLLTSKGMAATAWKVLVDDDFAKKVKTEFEQLRTERESLINDEMSR</sequence>
<dbReference type="Gene3D" id="3.30.70.360">
    <property type="match status" value="1"/>
</dbReference>
<dbReference type="EMBL" id="MU007135">
    <property type="protein sequence ID" value="KAF2417678.1"/>
    <property type="molecule type" value="Genomic_DNA"/>
</dbReference>
<proteinExistence type="inferred from homology"/>
<evidence type="ECO:0000256" key="1">
    <source>
        <dbReference type="ARBA" id="ARBA00006247"/>
    </source>
</evidence>
<evidence type="ECO:0000313" key="3">
    <source>
        <dbReference type="EMBL" id="KAF2417678.1"/>
    </source>
</evidence>
<dbReference type="Gene3D" id="3.40.630.10">
    <property type="entry name" value="Zn peptidases"/>
    <property type="match status" value="1"/>
</dbReference>
<comment type="caution">
    <text evidence="3">The sequence shown here is derived from an EMBL/GenBank/DDBJ whole genome shotgun (WGS) entry which is preliminary data.</text>
</comment>
<dbReference type="NCBIfam" id="TIGR01891">
    <property type="entry name" value="amidohydrolases"/>
    <property type="match status" value="1"/>
</dbReference>
<dbReference type="InterPro" id="IPR017439">
    <property type="entry name" value="Amidohydrolase"/>
</dbReference>
<gene>
    <name evidence="3" type="ORF">EJ08DRAFT_666400</name>
</gene>
<organism evidence="3 4">
    <name type="scientific">Tothia fuscella</name>
    <dbReference type="NCBI Taxonomy" id="1048955"/>
    <lineage>
        <taxon>Eukaryota</taxon>
        <taxon>Fungi</taxon>
        <taxon>Dikarya</taxon>
        <taxon>Ascomycota</taxon>
        <taxon>Pezizomycotina</taxon>
        <taxon>Dothideomycetes</taxon>
        <taxon>Pleosporomycetidae</taxon>
        <taxon>Venturiales</taxon>
        <taxon>Cylindrosympodiaceae</taxon>
        <taxon>Tothia</taxon>
    </lineage>
</organism>
<dbReference type="InterPro" id="IPR036264">
    <property type="entry name" value="Bact_exopeptidase_dim_dom"/>
</dbReference>
<dbReference type="OrthoDB" id="6119954at2759"/>
<evidence type="ECO:0000256" key="2">
    <source>
        <dbReference type="PIRNR" id="PIRNR037226"/>
    </source>
</evidence>
<dbReference type="PANTHER" id="PTHR30575">
    <property type="entry name" value="PEPTIDASE M20"/>
    <property type="match status" value="1"/>
</dbReference>
<evidence type="ECO:0000313" key="4">
    <source>
        <dbReference type="Proteomes" id="UP000800235"/>
    </source>
</evidence>
<name>A0A9P4NEI6_9PEZI</name>
<dbReference type="InterPro" id="IPR052030">
    <property type="entry name" value="Peptidase_M20/M20A_hydrolases"/>
</dbReference>
<dbReference type="SUPFAM" id="SSF55031">
    <property type="entry name" value="Bacterial exopeptidase dimerisation domain"/>
    <property type="match status" value="1"/>
</dbReference>
<dbReference type="SUPFAM" id="SSF53187">
    <property type="entry name" value="Zn-dependent exopeptidases"/>
    <property type="match status" value="1"/>
</dbReference>
<accession>A0A9P4NEI6</accession>
<dbReference type="GO" id="GO:0016805">
    <property type="term" value="F:dipeptidase activity"/>
    <property type="evidence" value="ECO:0007669"/>
    <property type="project" value="InterPro"/>
</dbReference>
<reference evidence="3" key="1">
    <citation type="journal article" date="2020" name="Stud. Mycol.">
        <title>101 Dothideomycetes genomes: a test case for predicting lifestyles and emergence of pathogens.</title>
        <authorList>
            <person name="Haridas S."/>
            <person name="Albert R."/>
            <person name="Binder M."/>
            <person name="Bloem J."/>
            <person name="Labutti K."/>
            <person name="Salamov A."/>
            <person name="Andreopoulos B."/>
            <person name="Baker S."/>
            <person name="Barry K."/>
            <person name="Bills G."/>
            <person name="Bluhm B."/>
            <person name="Cannon C."/>
            <person name="Castanera R."/>
            <person name="Culley D."/>
            <person name="Daum C."/>
            <person name="Ezra D."/>
            <person name="Gonzalez J."/>
            <person name="Henrissat B."/>
            <person name="Kuo A."/>
            <person name="Liang C."/>
            <person name="Lipzen A."/>
            <person name="Lutzoni F."/>
            <person name="Magnuson J."/>
            <person name="Mondo S."/>
            <person name="Nolan M."/>
            <person name="Ohm R."/>
            <person name="Pangilinan J."/>
            <person name="Park H.-J."/>
            <person name="Ramirez L."/>
            <person name="Alfaro M."/>
            <person name="Sun H."/>
            <person name="Tritt A."/>
            <person name="Yoshinaga Y."/>
            <person name="Zwiers L.-H."/>
            <person name="Turgeon B."/>
            <person name="Goodwin S."/>
            <person name="Spatafora J."/>
            <person name="Crous P."/>
            <person name="Grigoriev I."/>
        </authorList>
    </citation>
    <scope>NUCLEOTIDE SEQUENCE</scope>
    <source>
        <strain evidence="3">CBS 130266</strain>
    </source>
</reference>
<dbReference type="PANTHER" id="PTHR30575:SF0">
    <property type="entry name" value="XAA-ARG DIPEPTIDASE"/>
    <property type="match status" value="1"/>
</dbReference>
<dbReference type="Proteomes" id="UP000800235">
    <property type="component" value="Unassembled WGS sequence"/>
</dbReference>
<dbReference type="FunFam" id="3.30.70.360:FF:000004">
    <property type="entry name" value="Peptidase M20 domain-containing protein 2"/>
    <property type="match status" value="1"/>
</dbReference>
<dbReference type="PIRSF" id="PIRSF037226">
    <property type="entry name" value="Amidohydrolase_ACY1L2_prd"/>
    <property type="match status" value="1"/>
</dbReference>
<comment type="similarity">
    <text evidence="1 2">Belongs to the peptidase M20A family.</text>
</comment>